<dbReference type="InterPro" id="IPR012441">
    <property type="entry name" value="DUF1643"/>
</dbReference>
<organism evidence="1 2">
    <name type="scientific">Priestia iocasae</name>
    <dbReference type="NCBI Taxonomy" id="2291674"/>
    <lineage>
        <taxon>Bacteria</taxon>
        <taxon>Bacillati</taxon>
        <taxon>Bacillota</taxon>
        <taxon>Bacilli</taxon>
        <taxon>Bacillales</taxon>
        <taxon>Bacillaceae</taxon>
        <taxon>Priestia</taxon>
    </lineage>
</organism>
<evidence type="ECO:0000313" key="2">
    <source>
        <dbReference type="Proteomes" id="UP000809829"/>
    </source>
</evidence>
<reference evidence="1 2" key="1">
    <citation type="submission" date="2021-01" db="EMBL/GenBank/DDBJ databases">
        <title>Genomic Encyclopedia of Type Strains, Phase IV (KMG-IV): sequencing the most valuable type-strain genomes for metagenomic binning, comparative biology and taxonomic classification.</title>
        <authorList>
            <person name="Goeker M."/>
        </authorList>
    </citation>
    <scope>NUCLEOTIDE SEQUENCE [LARGE SCALE GENOMIC DNA]</scope>
    <source>
        <strain evidence="1 2">DSM 104297</strain>
    </source>
</reference>
<evidence type="ECO:0008006" key="3">
    <source>
        <dbReference type="Google" id="ProtNLM"/>
    </source>
</evidence>
<dbReference type="Pfam" id="PF07799">
    <property type="entry name" value="DUF1643"/>
    <property type="match status" value="1"/>
</dbReference>
<comment type="caution">
    <text evidence="1">The sequence shown here is derived from an EMBL/GenBank/DDBJ whole genome shotgun (WGS) entry which is preliminary data.</text>
</comment>
<evidence type="ECO:0000313" key="1">
    <source>
        <dbReference type="EMBL" id="MBM7702438.1"/>
    </source>
</evidence>
<proteinExistence type="predicted"/>
<name>A0ABS2QTB9_9BACI</name>
<keyword evidence="2" id="KW-1185">Reference proteome</keyword>
<dbReference type="EMBL" id="JAFBFC010000002">
    <property type="protein sequence ID" value="MBM7702438.1"/>
    <property type="molecule type" value="Genomic_DNA"/>
</dbReference>
<sequence length="229" mass="26295">MMKREATFDETGTYRYSLIRKWSDVNERKVTFILSHPSTADEYKDDSVTKKCLFFAQKWGFGQMEIVNAFGYQAHHHAVLRELSKEDAIGYENDRYISYAIADAKVVVAAWGEHCVMHNRDEEVKALLNGVPTYCFGIIKQTYPRHVSSISYGTNLKSFLHSSSSAVAHMSKDSLKNEPSLSFIEDIEQFYKQKEPTYSTIQSFKGNEPSSKNKPSMFIEDLIELNDEQ</sequence>
<dbReference type="Proteomes" id="UP000809829">
    <property type="component" value="Unassembled WGS sequence"/>
</dbReference>
<accession>A0ABS2QTB9</accession>
<protein>
    <recommendedName>
        <fullName evidence="3">DUF1643 domain-containing protein</fullName>
    </recommendedName>
</protein>
<dbReference type="RefSeq" id="WP_239583383.1">
    <property type="nucleotide sequence ID" value="NZ_JAFBFC010000002.1"/>
</dbReference>
<gene>
    <name evidence="1" type="ORF">JOC83_001272</name>
</gene>